<comment type="caution">
    <text evidence="2">The sequence shown here is derived from an EMBL/GenBank/DDBJ whole genome shotgun (WGS) entry which is preliminary data.</text>
</comment>
<evidence type="ECO:0000256" key="1">
    <source>
        <dbReference type="HAMAP-Rule" id="MF_01584"/>
    </source>
</evidence>
<proteinExistence type="inferred from homology"/>
<evidence type="ECO:0000313" key="2">
    <source>
        <dbReference type="EMBL" id="PPE75046.1"/>
    </source>
</evidence>
<dbReference type="AlphaFoldDB" id="A0A2S5TJ78"/>
<dbReference type="SUPFAM" id="SSF46785">
    <property type="entry name" value="Winged helix' DNA-binding domain"/>
    <property type="match status" value="2"/>
</dbReference>
<dbReference type="PANTHER" id="PTHR38768:SF1">
    <property type="entry name" value="UPF0502 PROTEIN YCEH"/>
    <property type="match status" value="1"/>
</dbReference>
<dbReference type="InterPro" id="IPR007432">
    <property type="entry name" value="DUF480"/>
</dbReference>
<dbReference type="Pfam" id="PF04337">
    <property type="entry name" value="DUF480"/>
    <property type="match status" value="1"/>
</dbReference>
<dbReference type="EMBL" id="PSNW01000002">
    <property type="protein sequence ID" value="PPE75046.1"/>
    <property type="molecule type" value="Genomic_DNA"/>
</dbReference>
<reference evidence="2 3" key="1">
    <citation type="submission" date="2018-02" db="EMBL/GenBank/DDBJ databases">
        <title>Genome sequencing of Solimonas sp. HR-BB.</title>
        <authorList>
            <person name="Lee Y."/>
            <person name="Jeon C.O."/>
        </authorList>
    </citation>
    <scope>NUCLEOTIDE SEQUENCE [LARGE SCALE GENOMIC DNA]</scope>
    <source>
        <strain evidence="2 3">HR-BB</strain>
    </source>
</reference>
<dbReference type="InterPro" id="IPR036388">
    <property type="entry name" value="WH-like_DNA-bd_sf"/>
</dbReference>
<dbReference type="HAMAP" id="MF_01584">
    <property type="entry name" value="UPF0502"/>
    <property type="match status" value="1"/>
</dbReference>
<organism evidence="2 3">
    <name type="scientific">Solimonas fluminis</name>
    <dbReference type="NCBI Taxonomy" id="2086571"/>
    <lineage>
        <taxon>Bacteria</taxon>
        <taxon>Pseudomonadati</taxon>
        <taxon>Pseudomonadota</taxon>
        <taxon>Gammaproteobacteria</taxon>
        <taxon>Nevskiales</taxon>
        <taxon>Nevskiaceae</taxon>
        <taxon>Solimonas</taxon>
    </lineage>
</organism>
<dbReference type="InterPro" id="IPR036390">
    <property type="entry name" value="WH_DNA-bd_sf"/>
</dbReference>
<dbReference type="OrthoDB" id="9784785at2"/>
<dbReference type="RefSeq" id="WP_104229272.1">
    <property type="nucleotide sequence ID" value="NZ_PSNW01000002.1"/>
</dbReference>
<sequence length="208" mass="22129">MSELLLSPAEARVLASLVEKSITTPQYYPMTVNAIMLAGNQKTSRSPVMSLTEGEVGNALNRLEELKLVARDSFSARAQKYRHQFSPQLLLKPQTAAILATLMLRGPQTLAELRANGSGLGGPTEGEALAAALNDLADRAQPLVVLLPRAAGQKEARYAHTLCGDTAGTEWAEPEVPAARPDPGALAALEARVQALEARLADLEALIK</sequence>
<dbReference type="PANTHER" id="PTHR38768">
    <property type="entry name" value="UPF0502 PROTEIN YCEH"/>
    <property type="match status" value="1"/>
</dbReference>
<dbReference type="Gene3D" id="1.10.10.10">
    <property type="entry name" value="Winged helix-like DNA-binding domain superfamily/Winged helix DNA-binding domain"/>
    <property type="match status" value="2"/>
</dbReference>
<keyword evidence="3" id="KW-1185">Reference proteome</keyword>
<gene>
    <name evidence="2" type="ORF">C3942_05055</name>
</gene>
<accession>A0A2S5TJ78</accession>
<dbReference type="Proteomes" id="UP000238220">
    <property type="component" value="Unassembled WGS sequence"/>
</dbReference>
<comment type="similarity">
    <text evidence="1">Belongs to the UPF0502 family.</text>
</comment>
<evidence type="ECO:0000313" key="3">
    <source>
        <dbReference type="Proteomes" id="UP000238220"/>
    </source>
</evidence>
<protein>
    <submittedName>
        <fullName evidence="2">DUF480 domain-containing protein</fullName>
    </submittedName>
</protein>
<name>A0A2S5TJ78_9GAMM</name>